<dbReference type="PANTHER" id="PTHR30349">
    <property type="entry name" value="PHAGE INTEGRASE-RELATED"/>
    <property type="match status" value="1"/>
</dbReference>
<dbReference type="Proteomes" id="UP000222564">
    <property type="component" value="Unassembled WGS sequence"/>
</dbReference>
<keyword evidence="6" id="KW-1185">Reference proteome</keyword>
<dbReference type="InterPro" id="IPR013762">
    <property type="entry name" value="Integrase-like_cat_sf"/>
</dbReference>
<dbReference type="InterPro" id="IPR011010">
    <property type="entry name" value="DNA_brk_join_enz"/>
</dbReference>
<protein>
    <recommendedName>
        <fullName evidence="4">Tyr recombinase domain-containing protein</fullName>
    </recommendedName>
</protein>
<dbReference type="AlphaFoldDB" id="A0A2C6LKR0"/>
<name>A0A2C6LKR0_9FIRM</name>
<dbReference type="GO" id="GO:0015074">
    <property type="term" value="P:DNA integration"/>
    <property type="evidence" value="ECO:0007669"/>
    <property type="project" value="InterPro"/>
</dbReference>
<evidence type="ECO:0000256" key="2">
    <source>
        <dbReference type="ARBA" id="ARBA00023125"/>
    </source>
</evidence>
<sequence length="153" mass="17825">MMGKGRKERSLPLWKTTKHYLEAFLKETEIHEDNYVFTSRQGKQLTRSGVTYRLAYLVKTASKSCPSLRQKRITPHVLRYTTAMHLLEAGVDISTIAIWLGHESIETTHKYMVADLRLKEQALAQTKEPQTLRFRYQPPSYILSFPDYCDLLC</sequence>
<dbReference type="PANTHER" id="PTHR30349:SF41">
    <property type="entry name" value="INTEGRASE_RECOMBINASE PROTEIN MJ0367-RELATED"/>
    <property type="match status" value="1"/>
</dbReference>
<dbReference type="InterPro" id="IPR050090">
    <property type="entry name" value="Tyrosine_recombinase_XerCD"/>
</dbReference>
<dbReference type="Pfam" id="PF00589">
    <property type="entry name" value="Phage_integrase"/>
    <property type="match status" value="1"/>
</dbReference>
<evidence type="ECO:0000256" key="3">
    <source>
        <dbReference type="ARBA" id="ARBA00023172"/>
    </source>
</evidence>
<reference evidence="5 6" key="1">
    <citation type="submission" date="2013-09" db="EMBL/GenBank/DDBJ databases">
        <title>Biodegradation of hydrocarbons in the deep terrestrial subsurface : characterization of a microbial consortium composed of two Desulfotomaculum species originating from a deep geological formation.</title>
        <authorList>
            <person name="Aullo T."/>
            <person name="Berlendis S."/>
            <person name="Lascourreges J.-F."/>
            <person name="Dessort D."/>
            <person name="Saint-Laurent S."/>
            <person name="Schraauwers B."/>
            <person name="Mas J."/>
            <person name="Magot M."/>
            <person name="Ranchou-Peyruse A."/>
        </authorList>
    </citation>
    <scope>NUCLEOTIDE SEQUENCE [LARGE SCALE GENOMIC DNA]</scope>
    <source>
        <strain evidence="5 6">Bs107</strain>
    </source>
</reference>
<organism evidence="5 6">
    <name type="scientific">Desulforamulus profundi</name>
    <dbReference type="NCBI Taxonomy" id="1383067"/>
    <lineage>
        <taxon>Bacteria</taxon>
        <taxon>Bacillati</taxon>
        <taxon>Bacillota</taxon>
        <taxon>Clostridia</taxon>
        <taxon>Eubacteriales</taxon>
        <taxon>Peptococcaceae</taxon>
        <taxon>Desulforamulus</taxon>
    </lineage>
</organism>
<evidence type="ECO:0000259" key="4">
    <source>
        <dbReference type="PROSITE" id="PS51898"/>
    </source>
</evidence>
<dbReference type="GO" id="GO:0006310">
    <property type="term" value="P:DNA recombination"/>
    <property type="evidence" value="ECO:0007669"/>
    <property type="project" value="UniProtKB-KW"/>
</dbReference>
<feature type="domain" description="Tyr recombinase" evidence="4">
    <location>
        <begin position="1"/>
        <end position="128"/>
    </location>
</feature>
<dbReference type="OrthoDB" id="9785687at2"/>
<evidence type="ECO:0000313" key="5">
    <source>
        <dbReference type="EMBL" id="PHJ39170.1"/>
    </source>
</evidence>
<keyword evidence="2" id="KW-0238">DNA-binding</keyword>
<gene>
    <name evidence="5" type="ORF">P378_05040</name>
</gene>
<comment type="caution">
    <text evidence="5">The sequence shown here is derived from an EMBL/GenBank/DDBJ whole genome shotgun (WGS) entry which is preliminary data.</text>
</comment>
<dbReference type="EMBL" id="AWQQ01000031">
    <property type="protein sequence ID" value="PHJ39170.1"/>
    <property type="molecule type" value="Genomic_DNA"/>
</dbReference>
<comment type="similarity">
    <text evidence="1">Belongs to the 'phage' integrase family.</text>
</comment>
<evidence type="ECO:0000313" key="6">
    <source>
        <dbReference type="Proteomes" id="UP000222564"/>
    </source>
</evidence>
<accession>A0A2C6LKR0</accession>
<evidence type="ECO:0000256" key="1">
    <source>
        <dbReference type="ARBA" id="ARBA00008857"/>
    </source>
</evidence>
<dbReference type="PROSITE" id="PS51898">
    <property type="entry name" value="TYR_RECOMBINASE"/>
    <property type="match status" value="1"/>
</dbReference>
<dbReference type="Gene3D" id="1.10.443.10">
    <property type="entry name" value="Intergrase catalytic core"/>
    <property type="match status" value="1"/>
</dbReference>
<dbReference type="InterPro" id="IPR002104">
    <property type="entry name" value="Integrase_catalytic"/>
</dbReference>
<proteinExistence type="inferred from homology"/>
<dbReference type="SUPFAM" id="SSF56349">
    <property type="entry name" value="DNA breaking-rejoining enzymes"/>
    <property type="match status" value="1"/>
</dbReference>
<dbReference type="GO" id="GO:0003677">
    <property type="term" value="F:DNA binding"/>
    <property type="evidence" value="ECO:0007669"/>
    <property type="project" value="UniProtKB-KW"/>
</dbReference>
<keyword evidence="3" id="KW-0233">DNA recombination</keyword>